<proteinExistence type="predicted"/>
<accession>A0ABQ1JZ37</accession>
<evidence type="ECO:0000259" key="1">
    <source>
        <dbReference type="PROSITE" id="PS51352"/>
    </source>
</evidence>
<name>A0ABQ1JZ37_9PROT</name>
<reference evidence="3" key="1">
    <citation type="journal article" date="2019" name="Int. J. Syst. Evol. Microbiol.">
        <title>The Global Catalogue of Microorganisms (GCM) 10K type strain sequencing project: providing services to taxonomists for standard genome sequencing and annotation.</title>
        <authorList>
            <consortium name="The Broad Institute Genomics Platform"/>
            <consortium name="The Broad Institute Genome Sequencing Center for Infectious Disease"/>
            <person name="Wu L."/>
            <person name="Ma J."/>
        </authorList>
    </citation>
    <scope>NUCLEOTIDE SEQUENCE [LARGE SCALE GENOMIC DNA]</scope>
    <source>
        <strain evidence="3">CGMCC 1.15928</strain>
    </source>
</reference>
<dbReference type="Gene3D" id="3.40.30.10">
    <property type="entry name" value="Glutaredoxin"/>
    <property type="match status" value="1"/>
</dbReference>
<evidence type="ECO:0000313" key="2">
    <source>
        <dbReference type="EMBL" id="GGB81331.1"/>
    </source>
</evidence>
<organism evidence="2 3">
    <name type="scientific">Henriciella pelagia</name>
    <dbReference type="NCBI Taxonomy" id="1977912"/>
    <lineage>
        <taxon>Bacteria</taxon>
        <taxon>Pseudomonadati</taxon>
        <taxon>Pseudomonadota</taxon>
        <taxon>Alphaproteobacteria</taxon>
        <taxon>Hyphomonadales</taxon>
        <taxon>Hyphomonadaceae</taxon>
        <taxon>Henriciella</taxon>
    </lineage>
</organism>
<dbReference type="RefSeq" id="WP_158084676.1">
    <property type="nucleotide sequence ID" value="NZ_BMKF01000003.1"/>
</dbReference>
<keyword evidence="3" id="KW-1185">Reference proteome</keyword>
<comment type="caution">
    <text evidence="2">The sequence shown here is derived from an EMBL/GenBank/DDBJ whole genome shotgun (WGS) entry which is preliminary data.</text>
</comment>
<dbReference type="Pfam" id="PF00578">
    <property type="entry name" value="AhpC-TSA"/>
    <property type="match status" value="1"/>
</dbReference>
<dbReference type="EMBL" id="BMKF01000003">
    <property type="protein sequence ID" value="GGB81331.1"/>
    <property type="molecule type" value="Genomic_DNA"/>
</dbReference>
<evidence type="ECO:0000313" key="3">
    <source>
        <dbReference type="Proteomes" id="UP000628854"/>
    </source>
</evidence>
<gene>
    <name evidence="2" type="ORF">GCM10011503_32650</name>
</gene>
<dbReference type="PROSITE" id="PS51352">
    <property type="entry name" value="THIOREDOXIN_2"/>
    <property type="match status" value="1"/>
</dbReference>
<dbReference type="SUPFAM" id="SSF52833">
    <property type="entry name" value="Thioredoxin-like"/>
    <property type="match status" value="1"/>
</dbReference>
<protein>
    <recommendedName>
        <fullName evidence="1">Thioredoxin domain-containing protein</fullName>
    </recommendedName>
</protein>
<feature type="domain" description="Thioredoxin" evidence="1">
    <location>
        <begin position="4"/>
        <end position="162"/>
    </location>
</feature>
<dbReference type="InterPro" id="IPR000866">
    <property type="entry name" value="AhpC/TSA"/>
</dbReference>
<dbReference type="Proteomes" id="UP000628854">
    <property type="component" value="Unassembled WGS sequence"/>
</dbReference>
<dbReference type="InterPro" id="IPR013766">
    <property type="entry name" value="Thioredoxin_domain"/>
</dbReference>
<sequence>MPVLRPGQPAPPLQFGLADGSSWSLDAQAPDIFTMIVFYRHRHCSVCKEYLKALDELHADFAAQGTSSVAVSMGSRADAKASVNDLDLSTLPLGHGLSLMAARDWQLFLSASRRETEPALFCEPGLFLVDRNQRLYFASIQSMPFGRPVLEQVLDWIPKLVERRTEARGEVPIEPAIERAKG</sequence>
<dbReference type="InterPro" id="IPR036249">
    <property type="entry name" value="Thioredoxin-like_sf"/>
</dbReference>